<dbReference type="AlphaFoldDB" id="A0A1M5WUX5"/>
<sequence length="1211" mass="133243">MAANSIPFVNELIYGDMGSAELGASAHLPSSGLNHLRWTLQFIPNLGTTTVTGQQFLSHHLDYMLASYEEWRSKYFLPPVRPWNGLDMYPGMGLPEGPILPVTLSGGAFPAGWTLDDLGNAVRNYYKETRHYFGGTEMNQDEVKTPYSHRYWAFMKWVSDLRKRLLGEPVLPVSAVYDKDGIVLSEKDFTDIFYMVHHVWHPSGPIGSGWTTPTPYFKTSVGQHIGKKEISRTQVGAEFFAFHRDHLELFDRWLARTNQEAVQSHNCCAHDTGGGGLPPAGVEADTSGNPLVDWAASSTNPPVNFSPVHNTLWNGDLHEFPNLGLMGQLFALDNNQFTQINVLLDDGITEWMDTGYHAEGHILNGDLIDAVTNNHVPRFFAWHGFIDDLWSKRRPDFNALDFVLSTNATFPSPQVLTILRDLNTNTDTVEPSNAISGINLANGQGTLNLKVNVRTDPFGRSLNLKITCDVIRENVSNTPVISITRNLTITTAQQNVDRIEQFVFDGSAGTLDISGEGPFIQDNLLFSPTATGFKNSVIRITAHLSCDQQANGSIASAAGTLSSSGITVTGTGTSFNQFNQGDLLRANGQVRAIATINSNTSITLLEAFVPNLPAGSAYTRIDGFDFEKVIELPLIQEKQAPEITTYLNRSSFSKDQVDAVASGGQSVFDDSFYVILQDRTSRAATIVWPAEVEPQLKNLIAPPVYGAGIYTDVAHQPLIEFQDLMGTPVPATDIQVSITSINSESPGLHPAIPQRITYTCQVIFPAATTLFAGMVAGDLKDLKLVVTATDRCGNRVVDDSKRVRLQINANPYMLDGPTSWLSVDTRVFKIQQGQTKFGVAAGWTDPNAFIQQVIANLRTGHGTAGGETFDALTQDEAASALEYSTTVNGITYYNFALAKMQCQSVTGATGVRATFRLFRWGTANVEFDNTLAYRTAASGIGLLGRTSTNELASIPFFAEPRVSVSTDMNTQSDPANLFNFGPFGGGDDVSFFGAYLDINQSTNRFPNTYTGDGGFGGTLFSIRNLLLGNHQCMIVEVVYTGDPTVNGATPGTSDNLSQRNLLIVQTANPGDEITRTVQHLFNIDLARKRKCEHEIDDDMDHGTHDHELDTSKTNTSTRKQIAARYRSCPHHRPREGWARTICTTWKRGGLRSSRNSWRKRCTRFTRRWKPGKNGNSMPSSGKPEQVLTNWFFSGTTFQKIRSSMYISPVCR</sequence>
<evidence type="ECO:0000256" key="1">
    <source>
        <dbReference type="SAM" id="MobiDB-lite"/>
    </source>
</evidence>
<evidence type="ECO:0008006" key="4">
    <source>
        <dbReference type="Google" id="ProtNLM"/>
    </source>
</evidence>
<name>A0A1M5WUX5_9BACT</name>
<keyword evidence="3" id="KW-1185">Reference proteome</keyword>
<dbReference type="SUPFAM" id="SSF48056">
    <property type="entry name" value="Di-copper centre-containing domain"/>
    <property type="match status" value="1"/>
</dbReference>
<dbReference type="InterPro" id="IPR008922">
    <property type="entry name" value="Di-copper_centre_dom_sf"/>
</dbReference>
<dbReference type="OrthoDB" id="1382395at2"/>
<organism evidence="2 3">
    <name type="scientific">Chryseolinea serpens</name>
    <dbReference type="NCBI Taxonomy" id="947013"/>
    <lineage>
        <taxon>Bacteria</taxon>
        <taxon>Pseudomonadati</taxon>
        <taxon>Bacteroidota</taxon>
        <taxon>Cytophagia</taxon>
        <taxon>Cytophagales</taxon>
        <taxon>Fulvivirgaceae</taxon>
        <taxon>Chryseolinea</taxon>
    </lineage>
</organism>
<dbReference type="Proteomes" id="UP000184212">
    <property type="component" value="Unassembled WGS sequence"/>
</dbReference>
<dbReference type="RefSeq" id="WP_073142062.1">
    <property type="nucleotide sequence ID" value="NZ_FQWQ01000005.1"/>
</dbReference>
<feature type="compositionally biased region" description="Basic and acidic residues" evidence="1">
    <location>
        <begin position="1100"/>
        <end position="1110"/>
    </location>
</feature>
<dbReference type="STRING" id="947013.SAMN04488109_6040"/>
<protein>
    <recommendedName>
        <fullName evidence="4">Common central domain of tyrosinase</fullName>
    </recommendedName>
</protein>
<feature type="region of interest" description="Disordered" evidence="1">
    <location>
        <begin position="1098"/>
        <end position="1119"/>
    </location>
</feature>
<accession>A0A1M5WUX5</accession>
<evidence type="ECO:0000313" key="2">
    <source>
        <dbReference type="EMBL" id="SHH91260.1"/>
    </source>
</evidence>
<gene>
    <name evidence="2" type="ORF">SAMN04488109_6040</name>
</gene>
<proteinExistence type="predicted"/>
<evidence type="ECO:0000313" key="3">
    <source>
        <dbReference type="Proteomes" id="UP000184212"/>
    </source>
</evidence>
<reference evidence="2 3" key="1">
    <citation type="submission" date="2016-11" db="EMBL/GenBank/DDBJ databases">
        <authorList>
            <person name="Jaros S."/>
            <person name="Januszkiewicz K."/>
            <person name="Wedrychowicz H."/>
        </authorList>
    </citation>
    <scope>NUCLEOTIDE SEQUENCE [LARGE SCALE GENOMIC DNA]</scope>
    <source>
        <strain evidence="2 3">DSM 24574</strain>
    </source>
</reference>
<dbReference type="EMBL" id="FQWQ01000005">
    <property type="protein sequence ID" value="SHH91260.1"/>
    <property type="molecule type" value="Genomic_DNA"/>
</dbReference>